<keyword evidence="6" id="KW-1006">Bacterial flagellum protein export</keyword>
<keyword evidence="10" id="KW-0966">Cell projection</keyword>
<keyword evidence="3" id="KW-0813">Transport</keyword>
<organism evidence="10 11">
    <name type="scientific">Virgibacillus sediminis</name>
    <dbReference type="NCBI Taxonomy" id="202260"/>
    <lineage>
        <taxon>Bacteria</taxon>
        <taxon>Bacillati</taxon>
        <taxon>Bacillota</taxon>
        <taxon>Bacilli</taxon>
        <taxon>Bacillales</taxon>
        <taxon>Bacillaceae</taxon>
        <taxon>Virgibacillus</taxon>
    </lineage>
</organism>
<dbReference type="InterPro" id="IPR018035">
    <property type="entry name" value="Flagellar_FliH/T3SS_HrpE"/>
</dbReference>
<dbReference type="Proteomes" id="UP001595387">
    <property type="component" value="Unassembled WGS sequence"/>
</dbReference>
<keyword evidence="10" id="KW-0282">Flagellum</keyword>
<dbReference type="Pfam" id="PF02108">
    <property type="entry name" value="FliH"/>
    <property type="match status" value="1"/>
</dbReference>
<evidence type="ECO:0000256" key="7">
    <source>
        <dbReference type="NCBIfam" id="TIGR03825"/>
    </source>
</evidence>
<evidence type="ECO:0000256" key="3">
    <source>
        <dbReference type="ARBA" id="ARBA00022448"/>
    </source>
</evidence>
<dbReference type="PANTHER" id="PTHR34982">
    <property type="entry name" value="YOP PROTEINS TRANSLOCATION PROTEIN L"/>
    <property type="match status" value="1"/>
</dbReference>
<evidence type="ECO:0000313" key="11">
    <source>
        <dbReference type="Proteomes" id="UP001595387"/>
    </source>
</evidence>
<comment type="function">
    <text evidence="1">Needed for flagellar regrowth and assembly.</text>
</comment>
<evidence type="ECO:0000256" key="1">
    <source>
        <dbReference type="ARBA" id="ARBA00003041"/>
    </source>
</evidence>
<dbReference type="InterPro" id="IPR051472">
    <property type="entry name" value="T3SS_Stator/FliH"/>
</dbReference>
<feature type="coiled-coil region" evidence="8">
    <location>
        <begin position="27"/>
        <end position="83"/>
    </location>
</feature>
<sequence>MSDHEFAGKKVIKLKPINTWAEQSVTDEEHSQELGGLEKKLQEARSELDNLLKKKEEIIRSVRAEIEMDRESWKTEKKQWTEQAKEEGFQSGFLDGKEAGFKQYQAMIDQINSMEEEALKQYHTTIEKSDMSILELAVQVAEKIVNSTLQEEPQAFIPIVKEAIKELKEQPSVSLYLHPVNYESVLKQKHELEAILIEDTQLSIYMKEDLKENDCLIKYPFGQIDAGVDTQLQEIRAVLNEVALESKE</sequence>
<comment type="similarity">
    <text evidence="2">Belongs to the FliH family.</text>
</comment>
<evidence type="ECO:0000256" key="6">
    <source>
        <dbReference type="ARBA" id="ARBA00023225"/>
    </source>
</evidence>
<accession>A0ABV7AAN7</accession>
<evidence type="ECO:0000259" key="9">
    <source>
        <dbReference type="Pfam" id="PF02108"/>
    </source>
</evidence>
<evidence type="ECO:0000313" key="10">
    <source>
        <dbReference type="EMBL" id="MFC2950110.1"/>
    </source>
</evidence>
<dbReference type="InterPro" id="IPR022524">
    <property type="entry name" value="FliH_Bacilli"/>
</dbReference>
<keyword evidence="10" id="KW-0969">Cilium</keyword>
<name>A0ABV7AAN7_9BACI</name>
<keyword evidence="5" id="KW-0653">Protein transport</keyword>
<reference evidence="11" key="1">
    <citation type="journal article" date="2019" name="Int. J. Syst. Evol. Microbiol.">
        <title>The Global Catalogue of Microorganisms (GCM) 10K type strain sequencing project: providing services to taxonomists for standard genome sequencing and annotation.</title>
        <authorList>
            <consortium name="The Broad Institute Genomics Platform"/>
            <consortium name="The Broad Institute Genome Sequencing Center for Infectious Disease"/>
            <person name="Wu L."/>
            <person name="Ma J."/>
        </authorList>
    </citation>
    <scope>NUCLEOTIDE SEQUENCE [LARGE SCALE GENOMIC DNA]</scope>
    <source>
        <strain evidence="11">KCTC 13193</strain>
    </source>
</reference>
<proteinExistence type="inferred from homology"/>
<keyword evidence="11" id="KW-1185">Reference proteome</keyword>
<keyword evidence="8" id="KW-0175">Coiled coil</keyword>
<evidence type="ECO:0000256" key="8">
    <source>
        <dbReference type="SAM" id="Coils"/>
    </source>
</evidence>
<evidence type="ECO:0000256" key="4">
    <source>
        <dbReference type="ARBA" id="ARBA00022795"/>
    </source>
</evidence>
<protein>
    <recommendedName>
        <fullName evidence="7">Flagellar assembly protein FliH</fullName>
    </recommendedName>
</protein>
<dbReference type="PANTHER" id="PTHR34982:SF1">
    <property type="entry name" value="FLAGELLAR ASSEMBLY PROTEIN FLIH"/>
    <property type="match status" value="1"/>
</dbReference>
<dbReference type="EMBL" id="JBHRRZ010000040">
    <property type="protein sequence ID" value="MFC2950110.1"/>
    <property type="molecule type" value="Genomic_DNA"/>
</dbReference>
<keyword evidence="4" id="KW-1005">Bacterial flagellum biogenesis</keyword>
<feature type="domain" description="Flagellar assembly protein FliH/Type III secretion system HrpE" evidence="9">
    <location>
        <begin position="109"/>
        <end position="235"/>
    </location>
</feature>
<dbReference type="RefSeq" id="WP_390308114.1">
    <property type="nucleotide sequence ID" value="NZ_JBHRRZ010000040.1"/>
</dbReference>
<comment type="caution">
    <text evidence="10">The sequence shown here is derived from an EMBL/GenBank/DDBJ whole genome shotgun (WGS) entry which is preliminary data.</text>
</comment>
<evidence type="ECO:0000256" key="5">
    <source>
        <dbReference type="ARBA" id="ARBA00022927"/>
    </source>
</evidence>
<dbReference type="NCBIfam" id="TIGR03825">
    <property type="entry name" value="FliH_bacil"/>
    <property type="match status" value="1"/>
</dbReference>
<evidence type="ECO:0000256" key="2">
    <source>
        <dbReference type="ARBA" id="ARBA00006602"/>
    </source>
</evidence>
<gene>
    <name evidence="10" type="primary">fliH</name>
    <name evidence="10" type="ORF">ACFODW_17445</name>
</gene>